<proteinExistence type="predicted"/>
<accession>A0ABQ7GF08</accession>
<dbReference type="Gene3D" id="1.20.58.760">
    <property type="entry name" value="Peptidase M41"/>
    <property type="match status" value="1"/>
</dbReference>
<dbReference type="EMBL" id="MU069824">
    <property type="protein sequence ID" value="KAF5833192.1"/>
    <property type="molecule type" value="Genomic_DNA"/>
</dbReference>
<evidence type="ECO:0008006" key="3">
    <source>
        <dbReference type="Google" id="ProtNLM"/>
    </source>
</evidence>
<reference evidence="1" key="1">
    <citation type="submission" date="2017-08" db="EMBL/GenBank/DDBJ databases">
        <authorList>
            <person name="Polle J.E."/>
            <person name="Barry K."/>
            <person name="Cushman J."/>
            <person name="Schmutz J."/>
            <person name="Tran D."/>
            <person name="Hathwaick L.T."/>
            <person name="Yim W.C."/>
            <person name="Jenkins J."/>
            <person name="Mckie-Krisberg Z.M."/>
            <person name="Prochnik S."/>
            <person name="Lindquist E."/>
            <person name="Dockter R.B."/>
            <person name="Adam C."/>
            <person name="Molina H."/>
            <person name="Bunkerborg J."/>
            <person name="Jin E."/>
            <person name="Buchheim M."/>
            <person name="Magnuson J."/>
        </authorList>
    </citation>
    <scope>NUCLEOTIDE SEQUENCE</scope>
    <source>
        <strain evidence="1">CCAP 19/18</strain>
    </source>
</reference>
<dbReference type="InterPro" id="IPR037219">
    <property type="entry name" value="Peptidase_M41-like"/>
</dbReference>
<organism evidence="1 2">
    <name type="scientific">Dunaliella salina</name>
    <name type="common">Green alga</name>
    <name type="synonym">Protococcus salinus</name>
    <dbReference type="NCBI Taxonomy" id="3046"/>
    <lineage>
        <taxon>Eukaryota</taxon>
        <taxon>Viridiplantae</taxon>
        <taxon>Chlorophyta</taxon>
        <taxon>core chlorophytes</taxon>
        <taxon>Chlorophyceae</taxon>
        <taxon>CS clade</taxon>
        <taxon>Chlamydomonadales</taxon>
        <taxon>Dunaliellaceae</taxon>
        <taxon>Dunaliella</taxon>
    </lineage>
</organism>
<sequence length="70" mass="8052">MDMETEMLLNNSYKTVKEILARNRACLDQLTELLIERERIDGYEVREIVEQNAAEADLAARREEAGLALL</sequence>
<comment type="caution">
    <text evidence="1">The sequence shown here is derived from an EMBL/GenBank/DDBJ whole genome shotgun (WGS) entry which is preliminary data.</text>
</comment>
<dbReference type="Proteomes" id="UP000815325">
    <property type="component" value="Unassembled WGS sequence"/>
</dbReference>
<dbReference type="SUPFAM" id="SSF140990">
    <property type="entry name" value="FtsH protease domain-like"/>
    <property type="match status" value="1"/>
</dbReference>
<name>A0ABQ7GF08_DUNSA</name>
<evidence type="ECO:0000313" key="1">
    <source>
        <dbReference type="EMBL" id="KAF5833192.1"/>
    </source>
</evidence>
<gene>
    <name evidence="1" type="ORF">DUNSADRAFT_10542</name>
</gene>
<protein>
    <recommendedName>
        <fullName evidence="3">Peptidase M41 domain-containing protein</fullName>
    </recommendedName>
</protein>
<keyword evidence="2" id="KW-1185">Reference proteome</keyword>
<evidence type="ECO:0000313" key="2">
    <source>
        <dbReference type="Proteomes" id="UP000815325"/>
    </source>
</evidence>